<dbReference type="AlphaFoldDB" id="A0ABD6CC65"/>
<evidence type="ECO:0000313" key="3">
    <source>
        <dbReference type="Proteomes" id="UP001597119"/>
    </source>
</evidence>
<gene>
    <name evidence="2" type="ORF">ACFR9U_12805</name>
</gene>
<name>A0ABD6CC65_9EURY</name>
<evidence type="ECO:0000256" key="1">
    <source>
        <dbReference type="SAM" id="MobiDB-lite"/>
    </source>
</evidence>
<comment type="caution">
    <text evidence="2">The sequence shown here is derived from an EMBL/GenBank/DDBJ whole genome shotgun (WGS) entry which is preliminary data.</text>
</comment>
<dbReference type="PROSITE" id="PS51257">
    <property type="entry name" value="PROKAR_LIPOPROTEIN"/>
    <property type="match status" value="1"/>
</dbReference>
<dbReference type="EMBL" id="JBHUDJ010000006">
    <property type="protein sequence ID" value="MFD1587863.1"/>
    <property type="molecule type" value="Genomic_DNA"/>
</dbReference>
<feature type="compositionally biased region" description="Polar residues" evidence="1">
    <location>
        <begin position="75"/>
        <end position="87"/>
    </location>
</feature>
<proteinExistence type="predicted"/>
<keyword evidence="3" id="KW-1185">Reference proteome</keyword>
<reference evidence="2 3" key="1">
    <citation type="journal article" date="2019" name="Int. J. Syst. Evol. Microbiol.">
        <title>The Global Catalogue of Microorganisms (GCM) 10K type strain sequencing project: providing services to taxonomists for standard genome sequencing and annotation.</title>
        <authorList>
            <consortium name="The Broad Institute Genomics Platform"/>
            <consortium name="The Broad Institute Genome Sequencing Center for Infectious Disease"/>
            <person name="Wu L."/>
            <person name="Ma J."/>
        </authorList>
    </citation>
    <scope>NUCLEOTIDE SEQUENCE [LARGE SCALE GENOMIC DNA]</scope>
    <source>
        <strain evidence="2 3">CGMCC 1.12125</strain>
    </source>
</reference>
<sequence>MRRRSFLTGTASTTALLALAGCTQSGDRSTDDDTNDSDDPGSQPTDPSTDTTETDDTTTTDSGDHPTTTVEDGLVNQSFTVTDTGSGTERHDATVDFDADKTEVVVTGTIPGADGCTTAELGEVTYDEQADHLSVTVQTIDVPTSDACTQAIVEIDYEARFTFAESLPSQVSVTHDGSDGRRDVASAAHGGASVGDPSSQ</sequence>
<accession>A0ABD6CC65</accession>
<feature type="compositionally biased region" description="Low complexity" evidence="1">
    <location>
        <begin position="40"/>
        <end position="51"/>
    </location>
</feature>
<evidence type="ECO:0000313" key="2">
    <source>
        <dbReference type="EMBL" id="MFD1587863.1"/>
    </source>
</evidence>
<feature type="region of interest" description="Disordered" evidence="1">
    <location>
        <begin position="171"/>
        <end position="200"/>
    </location>
</feature>
<feature type="compositionally biased region" description="Low complexity" evidence="1">
    <location>
        <begin position="59"/>
        <end position="69"/>
    </location>
</feature>
<feature type="compositionally biased region" description="Acidic residues" evidence="1">
    <location>
        <begin position="30"/>
        <end position="39"/>
    </location>
</feature>
<feature type="region of interest" description="Disordered" evidence="1">
    <location>
        <begin position="22"/>
        <end position="92"/>
    </location>
</feature>
<protein>
    <submittedName>
        <fullName evidence="2">Twin-arginine translocation signal domain-containing protein</fullName>
    </submittedName>
</protein>
<organism evidence="2 3">
    <name type="scientific">Halorientalis brevis</name>
    <dbReference type="NCBI Taxonomy" id="1126241"/>
    <lineage>
        <taxon>Archaea</taxon>
        <taxon>Methanobacteriati</taxon>
        <taxon>Methanobacteriota</taxon>
        <taxon>Stenosarchaea group</taxon>
        <taxon>Halobacteria</taxon>
        <taxon>Halobacteriales</taxon>
        <taxon>Haloarculaceae</taxon>
        <taxon>Halorientalis</taxon>
    </lineage>
</organism>
<dbReference type="Proteomes" id="UP001597119">
    <property type="component" value="Unassembled WGS sequence"/>
</dbReference>
<feature type="compositionally biased region" description="Low complexity" evidence="1">
    <location>
        <begin position="185"/>
        <end position="200"/>
    </location>
</feature>
<dbReference type="RefSeq" id="WP_247380522.1">
    <property type="nucleotide sequence ID" value="NZ_JALLGV010000008.1"/>
</dbReference>